<evidence type="ECO:0000256" key="3">
    <source>
        <dbReference type="ARBA" id="ARBA00022801"/>
    </source>
</evidence>
<name>A0A413VPM8_9BACE</name>
<dbReference type="PRINTS" id="PR00133">
    <property type="entry name" value="GLHYDRLASE3"/>
</dbReference>
<dbReference type="EMBL" id="QSGO01000006">
    <property type="protein sequence ID" value="RHB35493.1"/>
    <property type="molecule type" value="Genomic_DNA"/>
</dbReference>
<dbReference type="InterPro" id="IPR013783">
    <property type="entry name" value="Ig-like_fold"/>
</dbReference>
<dbReference type="Gene3D" id="3.20.20.300">
    <property type="entry name" value="Glycoside hydrolase, family 3, N-terminal domain"/>
    <property type="match status" value="1"/>
</dbReference>
<organism evidence="5 6">
    <name type="scientific">Bacteroides nordii</name>
    <dbReference type="NCBI Taxonomy" id="291645"/>
    <lineage>
        <taxon>Bacteria</taxon>
        <taxon>Pseudomonadati</taxon>
        <taxon>Bacteroidota</taxon>
        <taxon>Bacteroidia</taxon>
        <taxon>Bacteroidales</taxon>
        <taxon>Bacteroidaceae</taxon>
        <taxon>Bacteroides</taxon>
    </lineage>
</organism>
<dbReference type="PANTHER" id="PTHR42721">
    <property type="entry name" value="SUGAR HYDROLASE-RELATED"/>
    <property type="match status" value="1"/>
</dbReference>
<accession>A0A413VPM8</accession>
<dbReference type="InterPro" id="IPR026891">
    <property type="entry name" value="Fn3-like"/>
</dbReference>
<dbReference type="InterPro" id="IPR002772">
    <property type="entry name" value="Glyco_hydro_3_C"/>
</dbReference>
<dbReference type="Gene3D" id="3.40.50.1700">
    <property type="entry name" value="Glycoside hydrolase family 3 C-terminal domain"/>
    <property type="match status" value="1"/>
</dbReference>
<dbReference type="Gene3D" id="2.60.40.10">
    <property type="entry name" value="Immunoglobulins"/>
    <property type="match status" value="1"/>
</dbReference>
<dbReference type="PANTHER" id="PTHR42721:SF3">
    <property type="entry name" value="BETA-D-XYLOSIDASE 5-RELATED"/>
    <property type="match status" value="1"/>
</dbReference>
<dbReference type="Proteomes" id="UP000284379">
    <property type="component" value="Unassembled WGS sequence"/>
</dbReference>
<dbReference type="SUPFAM" id="SSF52279">
    <property type="entry name" value="Beta-D-glucan exohydrolase, C-terminal domain"/>
    <property type="match status" value="1"/>
</dbReference>
<keyword evidence="2" id="KW-0732">Signal</keyword>
<dbReference type="Pfam" id="PF01915">
    <property type="entry name" value="Glyco_hydro_3_C"/>
    <property type="match status" value="1"/>
</dbReference>
<dbReference type="InterPro" id="IPR036962">
    <property type="entry name" value="Glyco_hydro_3_N_sf"/>
</dbReference>
<dbReference type="SMART" id="SM01217">
    <property type="entry name" value="Fn3_like"/>
    <property type="match status" value="1"/>
</dbReference>
<dbReference type="InterPro" id="IPR017853">
    <property type="entry name" value="GH"/>
</dbReference>
<keyword evidence="3 5" id="KW-0378">Hydrolase</keyword>
<evidence type="ECO:0000256" key="1">
    <source>
        <dbReference type="ARBA" id="ARBA00005336"/>
    </source>
</evidence>
<proteinExistence type="inferred from homology"/>
<dbReference type="AlphaFoldDB" id="A0A413VPM8"/>
<evidence type="ECO:0000256" key="2">
    <source>
        <dbReference type="ARBA" id="ARBA00022729"/>
    </source>
</evidence>
<dbReference type="InterPro" id="IPR036881">
    <property type="entry name" value="Glyco_hydro_3_C_sf"/>
</dbReference>
<dbReference type="SUPFAM" id="SSF51445">
    <property type="entry name" value="(Trans)glycosidases"/>
    <property type="match status" value="1"/>
</dbReference>
<evidence type="ECO:0000259" key="4">
    <source>
        <dbReference type="SMART" id="SM01217"/>
    </source>
</evidence>
<dbReference type="Pfam" id="PF14310">
    <property type="entry name" value="Fn3-like"/>
    <property type="match status" value="1"/>
</dbReference>
<reference evidence="5 6" key="1">
    <citation type="submission" date="2018-08" db="EMBL/GenBank/DDBJ databases">
        <title>A genome reference for cultivated species of the human gut microbiota.</title>
        <authorList>
            <person name="Zou Y."/>
            <person name="Xue W."/>
            <person name="Luo G."/>
        </authorList>
    </citation>
    <scope>NUCLEOTIDE SEQUENCE [LARGE SCALE GENOMIC DNA]</scope>
    <source>
        <strain evidence="5 6">AM40-30BH</strain>
    </source>
</reference>
<sequence>MEKLFKQTLGIIIFCSISFMAFAQGLLPYQNKSLPLEERLHDLVSRMTLEEKCAQLLHDSPAIPRLGIAEYNWWSEGLHGVARFGRATVFPQPIALAATFDTKLIYRLAVATSDEARAKFNAAQSMENRTQYTGLTFWSPNINIFRDPRWGRGMETWGEDPWLTSQMGVAFVKGMQGDNPYYLKTAACMKHFAVHSGPEGERHNFNAEPPLKDLYETYLPAFEALVKEAHVEATMGAYSALYGQPTCANDLLNHLLREDWGFKGHVVSDCWAIQDFHLGHRVTKTPEESAALAIHKGIDLNCGDTYRALPNAIKQGLVDEKDIDRAVTNIYRTRFKLGFFDAKEDCPYNAIPLSVVGNREHKMLALEAAQKSIVLLKNSLSSKNNMPTLPLSPKIKRLYLLGPHASDVDVLLGNYNGQTGEARTILEGITTKVDLGTRLEYRKGFTYNQENKNSENWAFTDSRGSDAVIAVIGLSTLSEGEEGEAIASDFHSDRKDIALPATQLKYLRELRKTIKDTPLIVVVTGGSPVDLREVYQLSDALLFVWYPGEQGGDALANILFGEVSPSGKLPITFPMDENQLPDYRSYSMEGRTYKYSTVTPMFPFGFGLGYSTIELSNLKIKVLPAYSQKQKSALYLTPTDTLVVSFSVRNPGSVPAEEVIQLYQQTKGAKFRTPRFDLKDFMRIRINPGEESQYSFHIPASRFSDFNMEGHRMLVPGTHKLFVSTSLPIARSLELGTTPWLEGEITVK</sequence>
<dbReference type="GO" id="GO:0031222">
    <property type="term" value="P:arabinan catabolic process"/>
    <property type="evidence" value="ECO:0007669"/>
    <property type="project" value="TreeGrafter"/>
</dbReference>
<dbReference type="GO" id="GO:0045493">
    <property type="term" value="P:xylan catabolic process"/>
    <property type="evidence" value="ECO:0007669"/>
    <property type="project" value="InterPro"/>
</dbReference>
<dbReference type="GO" id="GO:0009044">
    <property type="term" value="F:xylan 1,4-beta-xylosidase activity"/>
    <property type="evidence" value="ECO:0007669"/>
    <property type="project" value="InterPro"/>
</dbReference>
<dbReference type="Pfam" id="PF00933">
    <property type="entry name" value="Glyco_hydro_3"/>
    <property type="match status" value="1"/>
</dbReference>
<feature type="domain" description="Fibronectin type III-like" evidence="4">
    <location>
        <begin position="658"/>
        <end position="727"/>
    </location>
</feature>
<gene>
    <name evidence="5" type="ORF">DW888_10265</name>
</gene>
<dbReference type="InterPro" id="IPR001764">
    <property type="entry name" value="Glyco_hydro_3_N"/>
</dbReference>
<comment type="caution">
    <text evidence="5">The sequence shown here is derived from an EMBL/GenBank/DDBJ whole genome shotgun (WGS) entry which is preliminary data.</text>
</comment>
<evidence type="ECO:0000313" key="6">
    <source>
        <dbReference type="Proteomes" id="UP000284379"/>
    </source>
</evidence>
<evidence type="ECO:0000313" key="5">
    <source>
        <dbReference type="EMBL" id="RHB35493.1"/>
    </source>
</evidence>
<protein>
    <submittedName>
        <fullName evidence="5">Glycoside hydrolase family 3 protein</fullName>
    </submittedName>
</protein>
<dbReference type="GO" id="GO:0046556">
    <property type="term" value="F:alpha-L-arabinofuranosidase activity"/>
    <property type="evidence" value="ECO:0007669"/>
    <property type="project" value="TreeGrafter"/>
</dbReference>
<dbReference type="InterPro" id="IPR044993">
    <property type="entry name" value="BXL"/>
</dbReference>
<comment type="similarity">
    <text evidence="1">Belongs to the glycosyl hydrolase 3 family.</text>
</comment>
<dbReference type="RefSeq" id="WP_122201463.1">
    <property type="nucleotide sequence ID" value="NZ_CABJFV010000006.1"/>
</dbReference>